<evidence type="ECO:0000256" key="11">
    <source>
        <dbReference type="SAM" id="Phobius"/>
    </source>
</evidence>
<dbReference type="PROSITE" id="PS00211">
    <property type="entry name" value="ABC_TRANSPORTER_1"/>
    <property type="match status" value="1"/>
</dbReference>
<dbReference type="InterPro" id="IPR036640">
    <property type="entry name" value="ABC1_TM_sf"/>
</dbReference>
<keyword evidence="2" id="KW-0813">Transport</keyword>
<keyword evidence="9 11" id="KW-0472">Membrane</keyword>
<proteinExistence type="inferred from homology"/>
<sequence length="581" mass="63020">MRLHSTLLQLAAGRLKGPIGVVAGLGLGVFGCWVAQSLLVAHLIVAALRGASWTDLGWPVLALVSVVLLRSGLLWTREAAAQWAGVAIKSRLREQLFRTLLELGPARLTQHRTGAVKSILVDGVEGLQGYFAHYLPQAVTATLGSLGLLAYLATVDPVVAAVLAIFVVLVPVAPLWWRRAFDRRGQQHWSTYEEVEADYVDAMQGMTTLKLLSATGQLRQQFRRRTHRLYVMTMRQLATSLIGSNLTTLLVGVGSATAVAVGVLRAGGGHLGVAELLIVLLLAAECFRPFTELAGYWHMSYVGFSAADSIKQLLGTSPPARTGNRVPTHPSSAAEVTSHEITFSGVRFTYPERDRPALNNFDLQVRPGEMIALVGPSGAGKTTVFNLLLRFVEPQDGTVTLRGRNLTDIPVEQLRNLVALVPQDPYLFHGTIEDNVALGRADADPEVIHRAVALAGADRFIRALPDGYRTHLAERGLTLSGGQRQRLAIARALVRDSPILLLDEPTSNVEGQADAVIQAALASLKGRKTILVIAHRLSTVQTADRIVVVHHGRVTESGHHDDLVQRRGDYYRMLRLQEGAA</sequence>
<keyword evidence="4" id="KW-0997">Cell inner membrane</keyword>
<dbReference type="Proteomes" id="UP000637578">
    <property type="component" value="Unassembled WGS sequence"/>
</dbReference>
<dbReference type="GO" id="GO:0005524">
    <property type="term" value="F:ATP binding"/>
    <property type="evidence" value="ECO:0007669"/>
    <property type="project" value="UniProtKB-KW"/>
</dbReference>
<feature type="transmembrane region" description="Helical" evidence="11">
    <location>
        <begin position="134"/>
        <end position="152"/>
    </location>
</feature>
<comment type="caution">
    <text evidence="14">The sequence shown here is derived from an EMBL/GenBank/DDBJ whole genome shotgun (WGS) entry which is preliminary data.</text>
</comment>
<evidence type="ECO:0000256" key="2">
    <source>
        <dbReference type="ARBA" id="ARBA00022448"/>
    </source>
</evidence>
<keyword evidence="8 11" id="KW-1133">Transmembrane helix</keyword>
<evidence type="ECO:0000256" key="5">
    <source>
        <dbReference type="ARBA" id="ARBA00022692"/>
    </source>
</evidence>
<dbReference type="RefSeq" id="WP_189061496.1">
    <property type="nucleotide sequence ID" value="NZ_BMMK01000042.1"/>
</dbReference>
<evidence type="ECO:0000256" key="6">
    <source>
        <dbReference type="ARBA" id="ARBA00022741"/>
    </source>
</evidence>
<evidence type="ECO:0000256" key="7">
    <source>
        <dbReference type="ARBA" id="ARBA00022840"/>
    </source>
</evidence>
<feature type="transmembrane region" description="Helical" evidence="11">
    <location>
        <begin position="237"/>
        <end position="264"/>
    </location>
</feature>
<feature type="transmembrane region" description="Helical" evidence="11">
    <location>
        <begin position="158"/>
        <end position="177"/>
    </location>
</feature>
<evidence type="ECO:0000256" key="3">
    <source>
        <dbReference type="ARBA" id="ARBA00022475"/>
    </source>
</evidence>
<dbReference type="InterPro" id="IPR039421">
    <property type="entry name" value="Type_1_exporter"/>
</dbReference>
<reference evidence="14" key="2">
    <citation type="submission" date="2020-09" db="EMBL/GenBank/DDBJ databases">
        <authorList>
            <person name="Sun Q."/>
            <person name="Zhou Y."/>
        </authorList>
    </citation>
    <scope>NUCLEOTIDE SEQUENCE</scope>
    <source>
        <strain evidence="14">CGMCC 4.5737</strain>
    </source>
</reference>
<dbReference type="SMART" id="SM00382">
    <property type="entry name" value="AAA"/>
    <property type="match status" value="1"/>
</dbReference>
<gene>
    <name evidence="14" type="ORF">GCM10012275_56790</name>
</gene>
<evidence type="ECO:0000313" key="14">
    <source>
        <dbReference type="EMBL" id="GGM78799.1"/>
    </source>
</evidence>
<dbReference type="SUPFAM" id="SSF90123">
    <property type="entry name" value="ABC transporter transmembrane region"/>
    <property type="match status" value="1"/>
</dbReference>
<feature type="transmembrane region" description="Helical" evidence="11">
    <location>
        <begin position="21"/>
        <end position="44"/>
    </location>
</feature>
<feature type="domain" description="ABC transporter" evidence="12">
    <location>
        <begin position="341"/>
        <end position="576"/>
    </location>
</feature>
<dbReference type="PROSITE" id="PS50929">
    <property type="entry name" value="ABC_TM1F"/>
    <property type="match status" value="1"/>
</dbReference>
<dbReference type="FunFam" id="3.40.50.300:FF:000221">
    <property type="entry name" value="Multidrug ABC transporter ATP-binding protein"/>
    <property type="match status" value="1"/>
</dbReference>
<dbReference type="PROSITE" id="PS50893">
    <property type="entry name" value="ABC_TRANSPORTER_2"/>
    <property type="match status" value="1"/>
</dbReference>
<evidence type="ECO:0000259" key="12">
    <source>
        <dbReference type="PROSITE" id="PS50893"/>
    </source>
</evidence>
<evidence type="ECO:0000256" key="9">
    <source>
        <dbReference type="ARBA" id="ARBA00023136"/>
    </source>
</evidence>
<organism evidence="14 15">
    <name type="scientific">Longimycelium tulufanense</name>
    <dbReference type="NCBI Taxonomy" id="907463"/>
    <lineage>
        <taxon>Bacteria</taxon>
        <taxon>Bacillati</taxon>
        <taxon>Actinomycetota</taxon>
        <taxon>Actinomycetes</taxon>
        <taxon>Pseudonocardiales</taxon>
        <taxon>Pseudonocardiaceae</taxon>
        <taxon>Longimycelium</taxon>
    </lineage>
</organism>
<evidence type="ECO:0000256" key="1">
    <source>
        <dbReference type="ARBA" id="ARBA00004429"/>
    </source>
</evidence>
<dbReference type="GO" id="GO:0140359">
    <property type="term" value="F:ABC-type transporter activity"/>
    <property type="evidence" value="ECO:0007669"/>
    <property type="project" value="InterPro"/>
</dbReference>
<evidence type="ECO:0000256" key="4">
    <source>
        <dbReference type="ARBA" id="ARBA00022519"/>
    </source>
</evidence>
<dbReference type="PANTHER" id="PTHR24221:SF646">
    <property type="entry name" value="HAEMOLYSIN SECRETION ATP-BINDING PROTEIN"/>
    <property type="match status" value="1"/>
</dbReference>
<keyword evidence="5 11" id="KW-0812">Transmembrane</keyword>
<evidence type="ECO:0000256" key="8">
    <source>
        <dbReference type="ARBA" id="ARBA00022989"/>
    </source>
</evidence>
<comment type="similarity">
    <text evidence="10">Belongs to the ABC transporter superfamily. Siderophore-Fe(3+) uptake transporter (SIUT) (TC 3.A.1.21) family.</text>
</comment>
<dbReference type="InterPro" id="IPR011527">
    <property type="entry name" value="ABC1_TM_dom"/>
</dbReference>
<reference evidence="14" key="1">
    <citation type="journal article" date="2014" name="Int. J. Syst. Evol. Microbiol.">
        <title>Complete genome sequence of Corynebacterium casei LMG S-19264T (=DSM 44701T), isolated from a smear-ripened cheese.</title>
        <authorList>
            <consortium name="US DOE Joint Genome Institute (JGI-PGF)"/>
            <person name="Walter F."/>
            <person name="Albersmeier A."/>
            <person name="Kalinowski J."/>
            <person name="Ruckert C."/>
        </authorList>
    </citation>
    <scope>NUCLEOTIDE SEQUENCE</scope>
    <source>
        <strain evidence="14">CGMCC 4.5737</strain>
    </source>
</reference>
<dbReference type="SUPFAM" id="SSF52540">
    <property type="entry name" value="P-loop containing nucleoside triphosphate hydrolases"/>
    <property type="match status" value="1"/>
</dbReference>
<evidence type="ECO:0000256" key="10">
    <source>
        <dbReference type="ARBA" id="ARBA00023455"/>
    </source>
</evidence>
<dbReference type="InterPro" id="IPR003439">
    <property type="entry name" value="ABC_transporter-like_ATP-bd"/>
</dbReference>
<keyword evidence="3" id="KW-1003">Cell membrane</keyword>
<keyword evidence="15" id="KW-1185">Reference proteome</keyword>
<dbReference type="AlphaFoldDB" id="A0A8J3CKS7"/>
<dbReference type="EMBL" id="BMMK01000042">
    <property type="protein sequence ID" value="GGM78799.1"/>
    <property type="molecule type" value="Genomic_DNA"/>
</dbReference>
<dbReference type="GO" id="GO:0005886">
    <property type="term" value="C:plasma membrane"/>
    <property type="evidence" value="ECO:0007669"/>
    <property type="project" value="UniProtKB-SubCell"/>
</dbReference>
<feature type="transmembrane region" description="Helical" evidence="11">
    <location>
        <begin position="56"/>
        <end position="75"/>
    </location>
</feature>
<dbReference type="InterPro" id="IPR017871">
    <property type="entry name" value="ABC_transporter-like_CS"/>
</dbReference>
<dbReference type="InterPro" id="IPR027417">
    <property type="entry name" value="P-loop_NTPase"/>
</dbReference>
<name>A0A8J3CKS7_9PSEU</name>
<dbReference type="Gene3D" id="1.20.1560.10">
    <property type="entry name" value="ABC transporter type 1, transmembrane domain"/>
    <property type="match status" value="1"/>
</dbReference>
<keyword evidence="6" id="KW-0547">Nucleotide-binding</keyword>
<accession>A0A8J3CKS7</accession>
<dbReference type="PROSITE" id="PS51257">
    <property type="entry name" value="PROKAR_LIPOPROTEIN"/>
    <property type="match status" value="1"/>
</dbReference>
<feature type="domain" description="ABC transmembrane type-1" evidence="13">
    <location>
        <begin position="21"/>
        <end position="299"/>
    </location>
</feature>
<dbReference type="InterPro" id="IPR003593">
    <property type="entry name" value="AAA+_ATPase"/>
</dbReference>
<dbReference type="PANTHER" id="PTHR24221">
    <property type="entry name" value="ATP-BINDING CASSETTE SUB-FAMILY B"/>
    <property type="match status" value="1"/>
</dbReference>
<evidence type="ECO:0000259" key="13">
    <source>
        <dbReference type="PROSITE" id="PS50929"/>
    </source>
</evidence>
<evidence type="ECO:0000313" key="15">
    <source>
        <dbReference type="Proteomes" id="UP000637578"/>
    </source>
</evidence>
<dbReference type="GO" id="GO:0016887">
    <property type="term" value="F:ATP hydrolysis activity"/>
    <property type="evidence" value="ECO:0007669"/>
    <property type="project" value="InterPro"/>
</dbReference>
<dbReference type="GO" id="GO:0034040">
    <property type="term" value="F:ATPase-coupled lipid transmembrane transporter activity"/>
    <property type="evidence" value="ECO:0007669"/>
    <property type="project" value="TreeGrafter"/>
</dbReference>
<comment type="subcellular location">
    <subcellularLocation>
        <location evidence="1">Cell inner membrane</location>
        <topology evidence="1">Multi-pass membrane protein</topology>
    </subcellularLocation>
</comment>
<protein>
    <submittedName>
        <fullName evidence="14">HlyB/MsbA family ABC transporter</fullName>
    </submittedName>
</protein>
<dbReference type="Pfam" id="PF00664">
    <property type="entry name" value="ABC_membrane"/>
    <property type="match status" value="1"/>
</dbReference>
<dbReference type="Gene3D" id="3.40.50.300">
    <property type="entry name" value="P-loop containing nucleotide triphosphate hydrolases"/>
    <property type="match status" value="1"/>
</dbReference>
<dbReference type="Pfam" id="PF00005">
    <property type="entry name" value="ABC_tran"/>
    <property type="match status" value="1"/>
</dbReference>
<keyword evidence="7" id="KW-0067">ATP-binding</keyword>